<dbReference type="Proteomes" id="UP001151760">
    <property type="component" value="Unassembled WGS sequence"/>
</dbReference>
<keyword evidence="2" id="KW-1185">Reference proteome</keyword>
<protein>
    <submittedName>
        <fullName evidence="1">Uncharacterized protein</fullName>
    </submittedName>
</protein>
<gene>
    <name evidence="1" type="ORF">Tco_0858585</name>
</gene>
<organism evidence="1 2">
    <name type="scientific">Tanacetum coccineum</name>
    <dbReference type="NCBI Taxonomy" id="301880"/>
    <lineage>
        <taxon>Eukaryota</taxon>
        <taxon>Viridiplantae</taxon>
        <taxon>Streptophyta</taxon>
        <taxon>Embryophyta</taxon>
        <taxon>Tracheophyta</taxon>
        <taxon>Spermatophyta</taxon>
        <taxon>Magnoliopsida</taxon>
        <taxon>eudicotyledons</taxon>
        <taxon>Gunneridae</taxon>
        <taxon>Pentapetalae</taxon>
        <taxon>asterids</taxon>
        <taxon>campanulids</taxon>
        <taxon>Asterales</taxon>
        <taxon>Asteraceae</taxon>
        <taxon>Asteroideae</taxon>
        <taxon>Anthemideae</taxon>
        <taxon>Anthemidinae</taxon>
        <taxon>Tanacetum</taxon>
    </lineage>
</organism>
<evidence type="ECO:0000313" key="1">
    <source>
        <dbReference type="EMBL" id="GJT11543.1"/>
    </source>
</evidence>
<comment type="caution">
    <text evidence="1">The sequence shown here is derived from an EMBL/GenBank/DDBJ whole genome shotgun (WGS) entry which is preliminary data.</text>
</comment>
<evidence type="ECO:0000313" key="2">
    <source>
        <dbReference type="Proteomes" id="UP001151760"/>
    </source>
</evidence>
<accession>A0ABQ5BAJ5</accession>
<reference evidence="1" key="1">
    <citation type="journal article" date="2022" name="Int. J. Mol. Sci.">
        <title>Draft Genome of Tanacetum Coccineum: Genomic Comparison of Closely Related Tanacetum-Family Plants.</title>
        <authorList>
            <person name="Yamashiro T."/>
            <person name="Shiraishi A."/>
            <person name="Nakayama K."/>
            <person name="Satake H."/>
        </authorList>
    </citation>
    <scope>NUCLEOTIDE SEQUENCE</scope>
</reference>
<name>A0ABQ5BAJ5_9ASTR</name>
<proteinExistence type="predicted"/>
<reference evidence="1" key="2">
    <citation type="submission" date="2022-01" db="EMBL/GenBank/DDBJ databases">
        <authorList>
            <person name="Yamashiro T."/>
            <person name="Shiraishi A."/>
            <person name="Satake H."/>
            <person name="Nakayama K."/>
        </authorList>
    </citation>
    <scope>NUCLEOTIDE SEQUENCE</scope>
</reference>
<sequence>MDWLAYNPSISRIDMRKIVHIPLPKGEILEVQGERTEKGSLDHLHVSRLMRKSFMTIRIDPNFPEFVRSPYRLALFRKLELSNQLKNSREGFILPTSLTMGARCALVKNKTGACCFSKKDLLLPDNHQLKSEKKNNEDAGLEPDMGITLSSQFCHLG</sequence>
<dbReference type="EMBL" id="BQNB010013075">
    <property type="protein sequence ID" value="GJT11543.1"/>
    <property type="molecule type" value="Genomic_DNA"/>
</dbReference>